<proteinExistence type="predicted"/>
<protein>
    <submittedName>
        <fullName evidence="1">Uncharacterized protein</fullName>
    </submittedName>
</protein>
<dbReference type="OrthoDB" id="3547079at2759"/>
<sequence length="108" mass="12279">MEDQHLIEHRNRETTVKSLASIAEQYIDLLESGCQASDVKLFEIAKVSTTSKMWTKMYEKIHGLGVKSNEMSKKPGLIEHRDYLEEALVVEKKKSAAMLAELEAAERN</sequence>
<keyword evidence="2" id="KW-1185">Reference proteome</keyword>
<accession>A0A5N6KLS8</accession>
<dbReference type="AlphaFoldDB" id="A0A5N6KLS8"/>
<evidence type="ECO:0000313" key="2">
    <source>
        <dbReference type="Proteomes" id="UP000326757"/>
    </source>
</evidence>
<dbReference type="EMBL" id="VIGI01000001">
    <property type="protein sequence ID" value="KAB8304109.1"/>
    <property type="molecule type" value="Genomic_DNA"/>
</dbReference>
<comment type="caution">
    <text evidence="1">The sequence shown here is derived from an EMBL/GenBank/DDBJ whole genome shotgun (WGS) entry which is preliminary data.</text>
</comment>
<reference evidence="1 2" key="1">
    <citation type="submission" date="2019-06" db="EMBL/GenBank/DDBJ databases">
        <title>Genome Sequence of the Brown Rot Fungal Pathogen Monilinia laxa.</title>
        <authorList>
            <person name="De Miccolis Angelini R.M."/>
            <person name="Landi L."/>
            <person name="Abate D."/>
            <person name="Pollastro S."/>
            <person name="Romanazzi G."/>
            <person name="Faretra F."/>
        </authorList>
    </citation>
    <scope>NUCLEOTIDE SEQUENCE [LARGE SCALE GENOMIC DNA]</scope>
    <source>
        <strain evidence="1 2">Mlax316</strain>
    </source>
</reference>
<evidence type="ECO:0000313" key="1">
    <source>
        <dbReference type="EMBL" id="KAB8304109.1"/>
    </source>
</evidence>
<organism evidence="1 2">
    <name type="scientific">Monilinia laxa</name>
    <name type="common">Brown rot fungus</name>
    <name type="synonym">Sclerotinia laxa</name>
    <dbReference type="NCBI Taxonomy" id="61186"/>
    <lineage>
        <taxon>Eukaryota</taxon>
        <taxon>Fungi</taxon>
        <taxon>Dikarya</taxon>
        <taxon>Ascomycota</taxon>
        <taxon>Pezizomycotina</taxon>
        <taxon>Leotiomycetes</taxon>
        <taxon>Helotiales</taxon>
        <taxon>Sclerotiniaceae</taxon>
        <taxon>Monilinia</taxon>
    </lineage>
</organism>
<dbReference type="Proteomes" id="UP000326757">
    <property type="component" value="Unassembled WGS sequence"/>
</dbReference>
<name>A0A5N6KLS8_MONLA</name>
<gene>
    <name evidence="1" type="ORF">EYC80_003530</name>
</gene>